<dbReference type="EMBL" id="CP010411">
    <property type="protein sequence ID" value="ALE09354.1"/>
    <property type="molecule type" value="Genomic_DNA"/>
</dbReference>
<accession>A0A0M4MH07</accession>
<evidence type="ECO:0000256" key="1">
    <source>
        <dbReference type="SAM" id="MobiDB-lite"/>
    </source>
</evidence>
<sequence length="56" mass="5991">MHSTISALVDDGKNLPSPENGVMMNARTVRSDVSADDGDGLVHQKKGVIMAKKRVL</sequence>
<reference evidence="2 3" key="1">
    <citation type="submission" date="2014-12" db="EMBL/GenBank/DDBJ databases">
        <title>Complete genome sequence of Bifidobacterium longum subsp. infantis BT1.</title>
        <authorList>
            <person name="Kim J.F."/>
            <person name="Kwak M.-J."/>
        </authorList>
    </citation>
    <scope>NUCLEOTIDE SEQUENCE [LARGE SCALE GENOMIC DNA]</scope>
    <source>
        <strain evidence="2 3">BT1</strain>
    </source>
</reference>
<dbReference type="AlphaFoldDB" id="A0A0M4MH07"/>
<name>A0A0M4MH07_BIFLI</name>
<organism evidence="2 3">
    <name type="scientific">Bifidobacterium longum subsp. infantis</name>
    <dbReference type="NCBI Taxonomy" id="1682"/>
    <lineage>
        <taxon>Bacteria</taxon>
        <taxon>Bacillati</taxon>
        <taxon>Actinomycetota</taxon>
        <taxon>Actinomycetes</taxon>
        <taxon>Bifidobacteriales</taxon>
        <taxon>Bifidobacteriaceae</taxon>
        <taxon>Bifidobacterium</taxon>
    </lineage>
</organism>
<proteinExistence type="predicted"/>
<evidence type="ECO:0000313" key="2">
    <source>
        <dbReference type="EMBL" id="ALE09354.1"/>
    </source>
</evidence>
<gene>
    <name evidence="2" type="ORF">RY67_1334</name>
</gene>
<protein>
    <submittedName>
        <fullName evidence="2">Uncharacterized protein</fullName>
    </submittedName>
</protein>
<evidence type="ECO:0000313" key="3">
    <source>
        <dbReference type="Proteomes" id="UP000067206"/>
    </source>
</evidence>
<dbReference type="PATRIC" id="fig|1682.24.peg.1296"/>
<dbReference type="Proteomes" id="UP000067206">
    <property type="component" value="Chromosome"/>
</dbReference>
<feature type="region of interest" description="Disordered" evidence="1">
    <location>
        <begin position="1"/>
        <end position="21"/>
    </location>
</feature>